<dbReference type="AlphaFoldDB" id="A0A822ZP30"/>
<evidence type="ECO:0000256" key="1">
    <source>
        <dbReference type="PROSITE-ProRule" id="PRU00023"/>
    </source>
</evidence>
<reference evidence="2 3" key="1">
    <citation type="journal article" date="2020" name="Mol. Biol. Evol.">
        <title>Distinct Expression and Methylation Patterns for Genes with Different Fates following a Single Whole-Genome Duplication in Flowering Plants.</title>
        <authorList>
            <person name="Shi T."/>
            <person name="Rahmani R.S."/>
            <person name="Gugger P.F."/>
            <person name="Wang M."/>
            <person name="Li H."/>
            <person name="Zhang Y."/>
            <person name="Li Z."/>
            <person name="Wang Q."/>
            <person name="Van de Peer Y."/>
            <person name="Marchal K."/>
            <person name="Chen J."/>
        </authorList>
    </citation>
    <scope>NUCLEOTIDE SEQUENCE [LARGE SCALE GENOMIC DNA]</scope>
    <source>
        <tissue evidence="2">Leaf</tissue>
    </source>
</reference>
<evidence type="ECO:0000313" key="3">
    <source>
        <dbReference type="Proteomes" id="UP000607653"/>
    </source>
</evidence>
<dbReference type="PROSITE" id="PS50088">
    <property type="entry name" value="ANK_REPEAT"/>
    <property type="match status" value="2"/>
</dbReference>
<dbReference type="InterPro" id="IPR036770">
    <property type="entry name" value="Ankyrin_rpt-contain_sf"/>
</dbReference>
<evidence type="ECO:0000313" key="2">
    <source>
        <dbReference type="EMBL" id="DAD44676.1"/>
    </source>
</evidence>
<dbReference type="Gene3D" id="1.25.40.20">
    <property type="entry name" value="Ankyrin repeat-containing domain"/>
    <property type="match status" value="1"/>
</dbReference>
<dbReference type="Pfam" id="PF12796">
    <property type="entry name" value="Ank_2"/>
    <property type="match status" value="1"/>
</dbReference>
<dbReference type="PRINTS" id="PR01415">
    <property type="entry name" value="ANKYRIN"/>
</dbReference>
<accession>A0A822ZP30</accession>
<dbReference type="EMBL" id="DUZY01000007">
    <property type="protein sequence ID" value="DAD44676.1"/>
    <property type="molecule type" value="Genomic_DNA"/>
</dbReference>
<feature type="repeat" description="ANK" evidence="1">
    <location>
        <begin position="97"/>
        <end position="130"/>
    </location>
</feature>
<dbReference type="Pfam" id="PF00023">
    <property type="entry name" value="Ank"/>
    <property type="match status" value="1"/>
</dbReference>
<protein>
    <submittedName>
        <fullName evidence="2">Uncharacterized protein</fullName>
    </submittedName>
</protein>
<dbReference type="PANTHER" id="PTHR43392:SF2">
    <property type="entry name" value="AAA-TYPE ATPASE FAMILY PROTEIN _ ANKYRIN REPEAT FAMILY PROTEIN"/>
    <property type="match status" value="1"/>
</dbReference>
<dbReference type="InterPro" id="IPR002110">
    <property type="entry name" value="Ankyrin_rpt"/>
</dbReference>
<keyword evidence="1" id="KW-0040">ANK repeat</keyword>
<comment type="caution">
    <text evidence="2">The sequence shown here is derived from an EMBL/GenBank/DDBJ whole genome shotgun (WGS) entry which is preliminary data.</text>
</comment>
<feature type="repeat" description="ANK" evidence="1">
    <location>
        <begin position="64"/>
        <end position="96"/>
    </location>
</feature>
<dbReference type="PANTHER" id="PTHR43392">
    <property type="entry name" value="AAA-TYPE ATPASE FAMILY PROTEIN / ANKYRIN REPEAT FAMILY PROTEIN"/>
    <property type="match status" value="1"/>
</dbReference>
<name>A0A822ZP30_NELNU</name>
<sequence>MQTPLHVSAGYNNVEIVNFLLNWQGPEKVKLEAKNMVGNCFQKSTTVTFLRILISWFEMWLSQYGETPLHMAAKNGCSEAARLLLHHGATVEAKANNGMTPLHLAVWSSLMGDNSLTVKTLLDYNADCSV</sequence>
<dbReference type="PROSITE" id="PS50297">
    <property type="entry name" value="ANK_REP_REGION"/>
    <property type="match status" value="2"/>
</dbReference>
<dbReference type="InterPro" id="IPR050773">
    <property type="entry name" value="CbxX/CfxQ_RuBisCO_ESX"/>
</dbReference>
<dbReference type="Proteomes" id="UP000607653">
    <property type="component" value="Unassembled WGS sequence"/>
</dbReference>
<gene>
    <name evidence="2" type="ORF">HUJ06_002906</name>
</gene>
<keyword evidence="3" id="KW-1185">Reference proteome</keyword>
<organism evidence="2 3">
    <name type="scientific">Nelumbo nucifera</name>
    <name type="common">Sacred lotus</name>
    <dbReference type="NCBI Taxonomy" id="4432"/>
    <lineage>
        <taxon>Eukaryota</taxon>
        <taxon>Viridiplantae</taxon>
        <taxon>Streptophyta</taxon>
        <taxon>Embryophyta</taxon>
        <taxon>Tracheophyta</taxon>
        <taxon>Spermatophyta</taxon>
        <taxon>Magnoliopsida</taxon>
        <taxon>Proteales</taxon>
        <taxon>Nelumbonaceae</taxon>
        <taxon>Nelumbo</taxon>
    </lineage>
</organism>
<dbReference type="SMART" id="SM00248">
    <property type="entry name" value="ANK"/>
    <property type="match status" value="3"/>
</dbReference>
<dbReference type="SUPFAM" id="SSF48403">
    <property type="entry name" value="Ankyrin repeat"/>
    <property type="match status" value="1"/>
</dbReference>
<proteinExistence type="predicted"/>